<dbReference type="Gene3D" id="3.40.50.1220">
    <property type="entry name" value="TPP-binding domain"/>
    <property type="match status" value="1"/>
</dbReference>
<feature type="domain" description="Thiamine pyrophosphate enzyme central" evidence="12">
    <location>
        <begin position="189"/>
        <end position="319"/>
    </location>
</feature>
<dbReference type="SUPFAM" id="SSF52518">
    <property type="entry name" value="Thiamin diphosphate-binding fold (THDP-binding)"/>
    <property type="match status" value="2"/>
</dbReference>
<dbReference type="Pfam" id="PF02775">
    <property type="entry name" value="TPP_enzyme_C"/>
    <property type="match status" value="1"/>
</dbReference>
<dbReference type="InterPro" id="IPR029035">
    <property type="entry name" value="DHS-like_NAD/FAD-binding_dom"/>
</dbReference>
<evidence type="ECO:0000256" key="4">
    <source>
        <dbReference type="ARBA" id="ARBA00022842"/>
    </source>
</evidence>
<evidence type="ECO:0000256" key="5">
    <source>
        <dbReference type="ARBA" id="ARBA00023052"/>
    </source>
</evidence>
<dbReference type="GO" id="GO:0000287">
    <property type="term" value="F:magnesium ion binding"/>
    <property type="evidence" value="ECO:0007669"/>
    <property type="project" value="InterPro"/>
</dbReference>
<dbReference type="GO" id="GO:0030976">
    <property type="term" value="F:thiamine pyrophosphate binding"/>
    <property type="evidence" value="ECO:0007669"/>
    <property type="project" value="InterPro"/>
</dbReference>
<evidence type="ECO:0000256" key="9">
    <source>
        <dbReference type="ARBA" id="ARBA00044518"/>
    </source>
</evidence>
<dbReference type="Proteomes" id="UP000189911">
    <property type="component" value="Chromosome G"/>
</dbReference>
<dbReference type="PROSITE" id="PS00187">
    <property type="entry name" value="TPP_ENZYMES"/>
    <property type="match status" value="1"/>
</dbReference>
<dbReference type="PANTHER" id="PTHR43710:SF2">
    <property type="entry name" value="2-HYDROXYACYL-COA LYASE 1"/>
    <property type="match status" value="1"/>
</dbReference>
<keyword evidence="5 10" id="KW-0786">Thiamine pyrophosphate</keyword>
<feature type="domain" description="Thiamine pyrophosphate enzyme N-terminal TPP-binding" evidence="14">
    <location>
        <begin position="6"/>
        <end position="117"/>
    </location>
</feature>
<reference evidence="16" key="1">
    <citation type="submission" date="2016-03" db="EMBL/GenBank/DDBJ databases">
        <authorList>
            <person name="Devillers Hugo."/>
        </authorList>
    </citation>
    <scope>NUCLEOTIDE SEQUENCE [LARGE SCALE GENOMIC DNA]</scope>
</reference>
<dbReference type="CDD" id="cd07035">
    <property type="entry name" value="TPP_PYR_POX_like"/>
    <property type="match status" value="1"/>
</dbReference>
<feature type="transmembrane region" description="Helical" evidence="11">
    <location>
        <begin position="12"/>
        <end position="32"/>
    </location>
</feature>
<comment type="similarity">
    <text evidence="2 10">Belongs to the TPP enzyme family.</text>
</comment>
<dbReference type="GO" id="GO:0005777">
    <property type="term" value="C:peroxisome"/>
    <property type="evidence" value="ECO:0007669"/>
    <property type="project" value="TreeGrafter"/>
</dbReference>
<evidence type="ECO:0000313" key="15">
    <source>
        <dbReference type="EMBL" id="SCV04997.1"/>
    </source>
</evidence>
<keyword evidence="4" id="KW-0460">Magnesium</keyword>
<comment type="catalytic activity">
    <reaction evidence="7">
        <text>a 2-hydroxy-3-methyl fatty acyl-CoA = a 2-methyl-branched fatty aldehyde + formyl-CoA</text>
        <dbReference type="Rhea" id="RHEA:25375"/>
        <dbReference type="ChEBI" id="CHEBI:49188"/>
        <dbReference type="ChEBI" id="CHEBI:57376"/>
        <dbReference type="ChEBI" id="CHEBI:58783"/>
        <dbReference type="EC" id="4.1.2.63"/>
    </reaction>
    <physiologicalReaction direction="left-to-right" evidence="7">
        <dbReference type="Rhea" id="RHEA:25376"/>
    </physiologicalReaction>
</comment>
<evidence type="ECO:0000256" key="8">
    <source>
        <dbReference type="ARBA" id="ARBA00044454"/>
    </source>
</evidence>
<name>A0A1G4KKA9_9SACH</name>
<sequence>MTSFPDYLSDALFSYGIDTVFGIVGIPIVELADTMILKGKIKFIGFRNEQAASYAASAYGYLTGKPGVLLVVGGPGVVHALAGIYNSISNKWPLLVIAGSSEDTNRGGFQELDQIALLSRYVKFSSRLNIHTVEEKLYNALRQAQLGTPGVSYLDVPGNLINQNMDMSSIKPPISLSAVKFQPTDFDLDRVARLILSHESKSILCVIGKGATSSTQEVRKFINKFQLPFLPTPMAKGVVPDSHSSNVSSARSLALRSADLVLVLGARLNWILHFGDSPKWKESAVFVQVDTTPEELGHNNASGTSYSLCGDIGQTLNKLTPLLRAFRYAGVSQELLKGIQTNEKRLRVKETKVGPLLNYNCVYAAVRRHIVDKETVIVSEGANTMDVARISFPTEYPKQRLDAGTNATMGVGIGYAIAAKLANPSKSVLCIQGDSAFGFSGMELETASRYRIGMVVLVMNNSGIYHGEEKDLKTLASTALTRECRYDLVAEGLGCCGFLARTIADVEHFFQKALKIAATGQPALLNVIIEPGPQGKLSFGWQNKSKL</sequence>
<dbReference type="SUPFAM" id="SSF52467">
    <property type="entry name" value="DHS-like NAD/FAD-binding domain"/>
    <property type="match status" value="1"/>
</dbReference>
<dbReference type="EMBL" id="LT598453">
    <property type="protein sequence ID" value="SCV04997.1"/>
    <property type="molecule type" value="Genomic_DNA"/>
</dbReference>
<evidence type="ECO:0000256" key="3">
    <source>
        <dbReference type="ARBA" id="ARBA00022723"/>
    </source>
</evidence>
<keyword evidence="11" id="KW-1133">Transmembrane helix</keyword>
<dbReference type="InterPro" id="IPR000399">
    <property type="entry name" value="TPP-bd_CS"/>
</dbReference>
<dbReference type="AlphaFoldDB" id="A0A1G4KKA9"/>
<accession>A0A1G4KKA9</accession>
<dbReference type="Pfam" id="PF00205">
    <property type="entry name" value="TPP_enzyme_M"/>
    <property type="match status" value="1"/>
</dbReference>
<dbReference type="EC" id="4.1.2.63" evidence="9"/>
<dbReference type="InterPro" id="IPR011766">
    <property type="entry name" value="TPP_enzyme_TPP-bd"/>
</dbReference>
<comment type="catalytic activity">
    <reaction evidence="8">
        <text>an (R)-2-hydroxy-long-chain-fatty acyl-CoA = a long-chain fatty aldehyde + formyl-CoA</text>
        <dbReference type="Rhea" id="RHEA:67444"/>
        <dbReference type="ChEBI" id="CHEBI:17176"/>
        <dbReference type="ChEBI" id="CHEBI:57376"/>
        <dbReference type="ChEBI" id="CHEBI:170012"/>
        <dbReference type="EC" id="4.1.2.63"/>
    </reaction>
    <physiologicalReaction direction="left-to-right" evidence="8">
        <dbReference type="Rhea" id="RHEA:67445"/>
    </physiologicalReaction>
</comment>
<dbReference type="Gene3D" id="3.40.50.970">
    <property type="match status" value="2"/>
</dbReference>
<evidence type="ECO:0000259" key="14">
    <source>
        <dbReference type="Pfam" id="PF02776"/>
    </source>
</evidence>
<keyword evidence="6" id="KW-0456">Lyase</keyword>
<evidence type="ECO:0000256" key="7">
    <source>
        <dbReference type="ARBA" id="ARBA00044451"/>
    </source>
</evidence>
<gene>
    <name evidence="15" type="ORF">LANO_0G16226G</name>
</gene>
<evidence type="ECO:0000256" key="1">
    <source>
        <dbReference type="ARBA" id="ARBA00001964"/>
    </source>
</evidence>
<dbReference type="InterPro" id="IPR045025">
    <property type="entry name" value="HACL1-like"/>
</dbReference>
<evidence type="ECO:0000256" key="2">
    <source>
        <dbReference type="ARBA" id="ARBA00007812"/>
    </source>
</evidence>
<proteinExistence type="inferred from homology"/>
<keyword evidence="11" id="KW-0812">Transmembrane</keyword>
<keyword evidence="11" id="KW-0472">Membrane</keyword>
<evidence type="ECO:0000256" key="11">
    <source>
        <dbReference type="SAM" id="Phobius"/>
    </source>
</evidence>
<comment type="cofactor">
    <cofactor evidence="1">
        <name>thiamine diphosphate</name>
        <dbReference type="ChEBI" id="CHEBI:58937"/>
    </cofactor>
</comment>
<dbReference type="InterPro" id="IPR012000">
    <property type="entry name" value="Thiamin_PyroP_enz_cen_dom"/>
</dbReference>
<dbReference type="InterPro" id="IPR012001">
    <property type="entry name" value="Thiamin_PyroP_enz_TPP-bd_dom"/>
</dbReference>
<evidence type="ECO:0000256" key="6">
    <source>
        <dbReference type="ARBA" id="ARBA00023239"/>
    </source>
</evidence>
<evidence type="ECO:0000259" key="13">
    <source>
        <dbReference type="Pfam" id="PF02775"/>
    </source>
</evidence>
<evidence type="ECO:0000256" key="10">
    <source>
        <dbReference type="RuleBase" id="RU362132"/>
    </source>
</evidence>
<protein>
    <recommendedName>
        <fullName evidence="9">2-hydroxyacyl-CoA lyase</fullName>
        <ecNumber evidence="9">4.1.2.63</ecNumber>
    </recommendedName>
</protein>
<dbReference type="InterPro" id="IPR029061">
    <property type="entry name" value="THDP-binding"/>
</dbReference>
<organism evidence="15 16">
    <name type="scientific">Lachancea nothofagi CBS 11611</name>
    <dbReference type="NCBI Taxonomy" id="1266666"/>
    <lineage>
        <taxon>Eukaryota</taxon>
        <taxon>Fungi</taxon>
        <taxon>Dikarya</taxon>
        <taxon>Ascomycota</taxon>
        <taxon>Saccharomycotina</taxon>
        <taxon>Saccharomycetes</taxon>
        <taxon>Saccharomycetales</taxon>
        <taxon>Saccharomycetaceae</taxon>
        <taxon>Lachancea</taxon>
    </lineage>
</organism>
<dbReference type="GO" id="GO:0001561">
    <property type="term" value="P:fatty acid alpha-oxidation"/>
    <property type="evidence" value="ECO:0007669"/>
    <property type="project" value="TreeGrafter"/>
</dbReference>
<evidence type="ECO:0000259" key="12">
    <source>
        <dbReference type="Pfam" id="PF00205"/>
    </source>
</evidence>
<feature type="domain" description="Thiamine pyrophosphate enzyme TPP-binding" evidence="13">
    <location>
        <begin position="381"/>
        <end position="527"/>
    </location>
</feature>
<dbReference type="Pfam" id="PF02776">
    <property type="entry name" value="TPP_enzyme_N"/>
    <property type="match status" value="1"/>
</dbReference>
<evidence type="ECO:0000313" key="16">
    <source>
        <dbReference type="Proteomes" id="UP000189911"/>
    </source>
</evidence>
<dbReference type="CDD" id="cd02004">
    <property type="entry name" value="TPP_BZL_OCoD_HPCL"/>
    <property type="match status" value="1"/>
</dbReference>
<dbReference type="OrthoDB" id="10006023at2759"/>
<dbReference type="PANTHER" id="PTHR43710">
    <property type="entry name" value="2-HYDROXYACYL-COA LYASE"/>
    <property type="match status" value="1"/>
</dbReference>
<keyword evidence="3" id="KW-0479">Metal-binding</keyword>
<keyword evidence="16" id="KW-1185">Reference proteome</keyword>
<dbReference type="GO" id="GO:0106359">
    <property type="term" value="F:2-hydroxyacyl-CoA lyase activity"/>
    <property type="evidence" value="ECO:0007669"/>
    <property type="project" value="UniProtKB-EC"/>
</dbReference>